<dbReference type="GO" id="GO:0006935">
    <property type="term" value="P:chemotaxis"/>
    <property type="evidence" value="ECO:0007669"/>
    <property type="project" value="InterPro"/>
</dbReference>
<dbReference type="GO" id="GO:0005829">
    <property type="term" value="C:cytosol"/>
    <property type="evidence" value="ECO:0007669"/>
    <property type="project" value="TreeGrafter"/>
</dbReference>
<dbReference type="InterPro" id="IPR036061">
    <property type="entry name" value="CheW-like_dom_sf"/>
</dbReference>
<dbReference type="InterPro" id="IPR002545">
    <property type="entry name" value="CheW-lke_dom"/>
</dbReference>
<name>A0A7H0GLB0_9BURK</name>
<keyword evidence="7" id="KW-1185">Reference proteome</keyword>
<dbReference type="AlphaFoldDB" id="A0A7H0GLB0"/>
<evidence type="ECO:0000256" key="2">
    <source>
        <dbReference type="ARBA" id="ARBA00021483"/>
    </source>
</evidence>
<evidence type="ECO:0000313" key="6">
    <source>
        <dbReference type="EMBL" id="QNP49076.1"/>
    </source>
</evidence>
<evidence type="ECO:0000256" key="1">
    <source>
        <dbReference type="ARBA" id="ARBA00004496"/>
    </source>
</evidence>
<dbReference type="Pfam" id="PF01584">
    <property type="entry name" value="CheW"/>
    <property type="match status" value="1"/>
</dbReference>
<sequence>MLLTSPLRSGPPLRGAQTPSVPTSKYLTFRLGEELYGIDILSVQEIRSYEVPTRMAHAPEFIKGVIHLRGMIVPVVDLRLKLRCAQASYDAFTVIVVLRVGDMLLGAVVDAVADVVALPVDAIKAAPHFQGAMDTAYVRGIAQADGQMLIVVDIAALLSPAELGILQQATAATET</sequence>
<comment type="subcellular location">
    <subcellularLocation>
        <location evidence="1">Cytoplasm</location>
    </subcellularLocation>
</comment>
<gene>
    <name evidence="6" type="ORF">H9K75_02695</name>
</gene>
<proteinExistence type="predicted"/>
<dbReference type="SMART" id="SM00260">
    <property type="entry name" value="CheW"/>
    <property type="match status" value="1"/>
</dbReference>
<dbReference type="GO" id="GO:0007165">
    <property type="term" value="P:signal transduction"/>
    <property type="evidence" value="ECO:0007669"/>
    <property type="project" value="InterPro"/>
</dbReference>
<dbReference type="PANTHER" id="PTHR22617">
    <property type="entry name" value="CHEMOTAXIS SENSOR HISTIDINE KINASE-RELATED"/>
    <property type="match status" value="1"/>
</dbReference>
<reference evidence="6 7" key="1">
    <citation type="submission" date="2020-08" db="EMBL/GenBank/DDBJ databases">
        <title>Genome sequence of Diaphorobacter aerolatus KACC 16536T.</title>
        <authorList>
            <person name="Hyun D.-W."/>
            <person name="Bae J.-W."/>
        </authorList>
    </citation>
    <scope>NUCLEOTIDE SEQUENCE [LARGE SCALE GENOMIC DNA]</scope>
    <source>
        <strain evidence="6 7">KACC 16536</strain>
    </source>
</reference>
<dbReference type="Gene3D" id="2.40.50.180">
    <property type="entry name" value="CheA-289, Domain 4"/>
    <property type="match status" value="1"/>
</dbReference>
<evidence type="ECO:0000313" key="7">
    <source>
        <dbReference type="Proteomes" id="UP000516028"/>
    </source>
</evidence>
<dbReference type="Proteomes" id="UP000516028">
    <property type="component" value="Chromosome"/>
</dbReference>
<evidence type="ECO:0000256" key="4">
    <source>
        <dbReference type="SAM" id="MobiDB-lite"/>
    </source>
</evidence>
<dbReference type="RefSeq" id="WP_187724668.1">
    <property type="nucleotide sequence ID" value="NZ_CP060783.1"/>
</dbReference>
<evidence type="ECO:0000259" key="5">
    <source>
        <dbReference type="PROSITE" id="PS50851"/>
    </source>
</evidence>
<dbReference type="Gene3D" id="2.30.30.40">
    <property type="entry name" value="SH3 Domains"/>
    <property type="match status" value="1"/>
</dbReference>
<dbReference type="InterPro" id="IPR039315">
    <property type="entry name" value="CheW"/>
</dbReference>
<dbReference type="PANTHER" id="PTHR22617:SF45">
    <property type="entry name" value="CHEMOTAXIS PROTEIN CHEW"/>
    <property type="match status" value="1"/>
</dbReference>
<accession>A0A7H0GLB0</accession>
<dbReference type="EMBL" id="CP060783">
    <property type="protein sequence ID" value="QNP49076.1"/>
    <property type="molecule type" value="Genomic_DNA"/>
</dbReference>
<feature type="domain" description="CheW-like" evidence="5">
    <location>
        <begin position="23"/>
        <end position="163"/>
    </location>
</feature>
<feature type="region of interest" description="Disordered" evidence="4">
    <location>
        <begin position="1"/>
        <end position="20"/>
    </location>
</feature>
<dbReference type="KEGG" id="daer:H9K75_02695"/>
<dbReference type="SUPFAM" id="SSF50341">
    <property type="entry name" value="CheW-like"/>
    <property type="match status" value="1"/>
</dbReference>
<dbReference type="PROSITE" id="PS50851">
    <property type="entry name" value="CHEW"/>
    <property type="match status" value="1"/>
</dbReference>
<keyword evidence="3" id="KW-0963">Cytoplasm</keyword>
<organism evidence="6 7">
    <name type="scientific">Diaphorobacter aerolatus</name>
    <dbReference type="NCBI Taxonomy" id="1288495"/>
    <lineage>
        <taxon>Bacteria</taxon>
        <taxon>Pseudomonadati</taxon>
        <taxon>Pseudomonadota</taxon>
        <taxon>Betaproteobacteria</taxon>
        <taxon>Burkholderiales</taxon>
        <taxon>Comamonadaceae</taxon>
        <taxon>Diaphorobacter</taxon>
    </lineage>
</organism>
<protein>
    <recommendedName>
        <fullName evidence="2">Chemotaxis protein CheW</fullName>
    </recommendedName>
</protein>
<evidence type="ECO:0000256" key="3">
    <source>
        <dbReference type="ARBA" id="ARBA00022490"/>
    </source>
</evidence>